<dbReference type="VEuPathDB" id="AmoebaDB:DDB_G0270208"/>
<dbReference type="GO" id="GO:0034709">
    <property type="term" value="C:methylosome"/>
    <property type="evidence" value="ECO:0000318"/>
    <property type="project" value="GO_Central"/>
</dbReference>
<dbReference type="KEGG" id="ddi:DDB_G0270208"/>
<dbReference type="eggNOG" id="KOG0284">
    <property type="taxonomic scope" value="Eukaryota"/>
</dbReference>
<sequence length="355" mass="40659">MIPSSISFLKLNNDKTKLGVCKSNLTNSVWNGSVEFFDINNNIINNNNNNNNNNKKFNEIPNKSIPFYSGTTCLEWIDNEKCLVSGDDSNIYLLNSCLKENDNEDKPSKKNILKDDDILFEKVHNNSIISHLNLNLNTKQLLSSGWDKLIKQWDINTNSLISEFSLHYKKINQTIWSEFNDFLFLSASDNGIVIWDSRINISNIGNNGGNKNKSIFLNETNGIPVNSICWSKENDYLFYAGLKNGTIKQFDIRVLTPPPTTNSIDNSNDNDNNKNWKLHELGINQLSFNENNFNELISISDDSYLKIFNIKTQEIIFKYKSLDFIKSFDLLLNNNNNNNNLIIGSIDNNLNILNF</sequence>
<protein>
    <submittedName>
        <fullName evidence="3">WD40 repeat-containing protein</fullName>
    </submittedName>
</protein>
<dbReference type="InterPro" id="IPR052139">
    <property type="entry name" value="Methylosome_Comp_WDR77"/>
</dbReference>
<reference evidence="3 4" key="1">
    <citation type="journal article" date="2005" name="Nature">
        <title>The genome of the social amoeba Dictyostelium discoideum.</title>
        <authorList>
            <consortium name="The Dictyostelium discoideum Sequencing Consortium"/>
            <person name="Eichinger L."/>
            <person name="Pachebat J.A."/>
            <person name="Glockner G."/>
            <person name="Rajandream M.A."/>
            <person name="Sucgang R."/>
            <person name="Berriman M."/>
            <person name="Song J."/>
            <person name="Olsen R."/>
            <person name="Szafranski K."/>
            <person name="Xu Q."/>
            <person name="Tunggal B."/>
            <person name="Kummerfeld S."/>
            <person name="Madera M."/>
            <person name="Konfortov B.A."/>
            <person name="Rivero F."/>
            <person name="Bankier A.T."/>
            <person name="Lehmann R."/>
            <person name="Hamlin N."/>
            <person name="Davies R."/>
            <person name="Gaudet P."/>
            <person name="Fey P."/>
            <person name="Pilcher K."/>
            <person name="Chen G."/>
            <person name="Saunders D."/>
            <person name="Sodergren E."/>
            <person name="Davis P."/>
            <person name="Kerhornou A."/>
            <person name="Nie X."/>
            <person name="Hall N."/>
            <person name="Anjard C."/>
            <person name="Hemphill L."/>
            <person name="Bason N."/>
            <person name="Farbrother P."/>
            <person name="Desany B."/>
            <person name="Just E."/>
            <person name="Morio T."/>
            <person name="Rost R."/>
            <person name="Churcher C."/>
            <person name="Cooper J."/>
            <person name="Haydock S."/>
            <person name="van Driessche N."/>
            <person name="Cronin A."/>
            <person name="Goodhead I."/>
            <person name="Muzny D."/>
            <person name="Mourier T."/>
            <person name="Pain A."/>
            <person name="Lu M."/>
            <person name="Harper D."/>
            <person name="Lindsay R."/>
            <person name="Hauser H."/>
            <person name="James K."/>
            <person name="Quiles M."/>
            <person name="Madan Babu M."/>
            <person name="Saito T."/>
            <person name="Buchrieser C."/>
            <person name="Wardroper A."/>
            <person name="Felder M."/>
            <person name="Thangavelu M."/>
            <person name="Johnson D."/>
            <person name="Knights A."/>
            <person name="Loulseged H."/>
            <person name="Mungall K."/>
            <person name="Oliver K."/>
            <person name="Price C."/>
            <person name="Quail M.A."/>
            <person name="Urushihara H."/>
            <person name="Hernandez J."/>
            <person name="Rabbinowitsch E."/>
            <person name="Steffen D."/>
            <person name="Sanders M."/>
            <person name="Ma J."/>
            <person name="Kohara Y."/>
            <person name="Sharp S."/>
            <person name="Simmonds M."/>
            <person name="Spiegler S."/>
            <person name="Tivey A."/>
            <person name="Sugano S."/>
            <person name="White B."/>
            <person name="Walker D."/>
            <person name="Woodward J."/>
            <person name="Winckler T."/>
            <person name="Tanaka Y."/>
            <person name="Shaulsky G."/>
            <person name="Schleicher M."/>
            <person name="Weinstock G."/>
            <person name="Rosenthal A."/>
            <person name="Cox E.C."/>
            <person name="Chisholm R.L."/>
            <person name="Gibbs R."/>
            <person name="Loomis W.F."/>
            <person name="Platzer M."/>
            <person name="Kay R.R."/>
            <person name="Williams J."/>
            <person name="Dear P.H."/>
            <person name="Noegel A.A."/>
            <person name="Barrell B."/>
            <person name="Kuspa A."/>
        </authorList>
    </citation>
    <scope>NUCLEOTIDE SEQUENCE [LARGE SCALE GENOMIC DNA]</scope>
    <source>
        <strain evidence="3 4">AX4</strain>
    </source>
</reference>
<dbReference type="PANTHER" id="PTHR46853">
    <property type="entry name" value="METHYLOSOME PROTEIN 50"/>
    <property type="match status" value="1"/>
</dbReference>
<dbReference type="InterPro" id="IPR036322">
    <property type="entry name" value="WD40_repeat_dom_sf"/>
</dbReference>
<evidence type="ECO:0000313" key="3">
    <source>
        <dbReference type="EMBL" id="EAL72454.1"/>
    </source>
</evidence>
<dbReference type="Reactome" id="R-DDI-9037629">
    <property type="pathway name" value="Lewis blood group biosynthesis"/>
</dbReference>
<dbReference type="HOGENOM" id="CLU_781731_0_0_1"/>
<dbReference type="SMART" id="SM00320">
    <property type="entry name" value="WD40"/>
    <property type="match status" value="5"/>
</dbReference>
<gene>
    <name evidence="3" type="ORF">DDB_G0270208</name>
</gene>
<dbReference type="SUPFAM" id="SSF50978">
    <property type="entry name" value="WD40 repeat-like"/>
    <property type="match status" value="1"/>
</dbReference>
<comment type="caution">
    <text evidence="3">The sequence shown here is derived from an EMBL/GenBank/DDBJ whole genome shotgun (WGS) entry which is preliminary data.</text>
</comment>
<dbReference type="SMR" id="Q55C63"/>
<dbReference type="EMBL" id="AAFI02000005">
    <property type="protein sequence ID" value="EAL72454.1"/>
    <property type="molecule type" value="Genomic_DNA"/>
</dbReference>
<dbReference type="InterPro" id="IPR001680">
    <property type="entry name" value="WD40_rpt"/>
</dbReference>
<dbReference type="Proteomes" id="UP000002195">
    <property type="component" value="Unassembled WGS sequence"/>
</dbReference>
<name>Q55C63_DICDI</name>
<dbReference type="PaxDb" id="44689-DDB0238640"/>
<dbReference type="InParanoid" id="Q55C63"/>
<evidence type="ECO:0000256" key="2">
    <source>
        <dbReference type="ARBA" id="ARBA00022490"/>
    </source>
</evidence>
<organism evidence="3 4">
    <name type="scientific">Dictyostelium discoideum</name>
    <name type="common">Social amoeba</name>
    <dbReference type="NCBI Taxonomy" id="44689"/>
    <lineage>
        <taxon>Eukaryota</taxon>
        <taxon>Amoebozoa</taxon>
        <taxon>Evosea</taxon>
        <taxon>Eumycetozoa</taxon>
        <taxon>Dictyostelia</taxon>
        <taxon>Dictyosteliales</taxon>
        <taxon>Dictyosteliaceae</taxon>
        <taxon>Dictyostelium</taxon>
    </lineage>
</organism>
<comment type="subcellular location">
    <subcellularLocation>
        <location evidence="1">Cytoplasm</location>
    </subcellularLocation>
</comment>
<dbReference type="Gene3D" id="2.130.10.10">
    <property type="entry name" value="YVTN repeat-like/Quinoprotein amine dehydrogenase"/>
    <property type="match status" value="1"/>
</dbReference>
<dbReference type="GeneID" id="8617590"/>
<keyword evidence="2" id="KW-0963">Cytoplasm</keyword>
<dbReference type="PANTHER" id="PTHR46853:SF1">
    <property type="entry name" value="METHYLOSOME PROTEIN 50"/>
    <property type="match status" value="1"/>
</dbReference>
<evidence type="ECO:0000256" key="1">
    <source>
        <dbReference type="ARBA" id="ARBA00004496"/>
    </source>
</evidence>
<dbReference type="dictyBase" id="DDB_G0270208"/>
<dbReference type="PhylomeDB" id="Q55C63"/>
<dbReference type="OMA" id="WDIENEN"/>
<proteinExistence type="predicted"/>
<evidence type="ECO:0000313" key="4">
    <source>
        <dbReference type="Proteomes" id="UP000002195"/>
    </source>
</evidence>
<keyword evidence="4" id="KW-1185">Reference proteome</keyword>
<dbReference type="Pfam" id="PF00400">
    <property type="entry name" value="WD40"/>
    <property type="match status" value="3"/>
</dbReference>
<dbReference type="RefSeq" id="XP_646618.1">
    <property type="nucleotide sequence ID" value="XM_641526.1"/>
</dbReference>
<dbReference type="InterPro" id="IPR015943">
    <property type="entry name" value="WD40/YVTN_repeat-like_dom_sf"/>
</dbReference>
<dbReference type="AlphaFoldDB" id="Q55C63"/>
<accession>Q55C63</accession>
<dbReference type="STRING" id="44689.Q55C63"/>
<dbReference type="Reactome" id="R-DDI-3214858">
    <property type="pathway name" value="RMTs methylate histone arginines"/>
</dbReference>